<dbReference type="OMA" id="WCDALRI"/>
<feature type="region of interest" description="Disordered" evidence="1">
    <location>
        <begin position="145"/>
        <end position="169"/>
    </location>
</feature>
<dbReference type="Proteomes" id="UP000001471">
    <property type="component" value="Unassembled WGS sequence"/>
</dbReference>
<dbReference type="STRING" id="426418.B2WHD4"/>
<name>B2WHD4_PYRTR</name>
<dbReference type="AlphaFoldDB" id="B2WHD4"/>
<dbReference type="HOGENOM" id="CLU_1161505_0_0_1"/>
<evidence type="ECO:0008006" key="4">
    <source>
        <dbReference type="Google" id="ProtNLM"/>
    </source>
</evidence>
<dbReference type="eggNOG" id="ENOG502SBIU">
    <property type="taxonomic scope" value="Eukaryota"/>
</dbReference>
<dbReference type="OrthoDB" id="1854899at2759"/>
<dbReference type="EMBL" id="DS231625">
    <property type="protein sequence ID" value="EDU42444.1"/>
    <property type="molecule type" value="Genomic_DNA"/>
</dbReference>
<dbReference type="InParanoid" id="B2WHD4"/>
<gene>
    <name evidence="2" type="ORF">PTRG_09393</name>
</gene>
<reference evidence="3" key="1">
    <citation type="journal article" date="2013" name="G3 (Bethesda)">
        <title>Comparative genomics of a plant-pathogenic fungus, Pyrenophora tritici-repentis, reveals transduplication and the impact of repeat elements on pathogenicity and population divergence.</title>
        <authorList>
            <person name="Manning V.A."/>
            <person name="Pandelova I."/>
            <person name="Dhillon B."/>
            <person name="Wilhelm L.J."/>
            <person name="Goodwin S.B."/>
            <person name="Berlin A.M."/>
            <person name="Figueroa M."/>
            <person name="Freitag M."/>
            <person name="Hane J.K."/>
            <person name="Henrissat B."/>
            <person name="Holman W.H."/>
            <person name="Kodira C.D."/>
            <person name="Martin J."/>
            <person name="Oliver R.P."/>
            <person name="Robbertse B."/>
            <person name="Schackwitz W."/>
            <person name="Schwartz D.C."/>
            <person name="Spatafora J.W."/>
            <person name="Turgeon B.G."/>
            <person name="Yandava C."/>
            <person name="Young S."/>
            <person name="Zhou S."/>
            <person name="Zeng Q."/>
            <person name="Grigoriev I.V."/>
            <person name="Ma L.-J."/>
            <person name="Ciuffetti L.M."/>
        </authorList>
    </citation>
    <scope>NUCLEOTIDE SEQUENCE [LARGE SCALE GENOMIC DNA]</scope>
    <source>
        <strain evidence="3">Pt-1C-BFP</strain>
    </source>
</reference>
<evidence type="ECO:0000313" key="3">
    <source>
        <dbReference type="Proteomes" id="UP000001471"/>
    </source>
</evidence>
<accession>B2WHD4</accession>
<protein>
    <recommendedName>
        <fullName evidence="4">Mediator of RNA polymerase II transcription subunit 20</fullName>
    </recommendedName>
</protein>
<organism evidence="2 3">
    <name type="scientific">Pyrenophora tritici-repentis (strain Pt-1C-BFP)</name>
    <name type="common">Wheat tan spot fungus</name>
    <name type="synonym">Drechslera tritici-repentis</name>
    <dbReference type="NCBI Taxonomy" id="426418"/>
    <lineage>
        <taxon>Eukaryota</taxon>
        <taxon>Fungi</taxon>
        <taxon>Dikarya</taxon>
        <taxon>Ascomycota</taxon>
        <taxon>Pezizomycotina</taxon>
        <taxon>Dothideomycetes</taxon>
        <taxon>Pleosporomycetidae</taxon>
        <taxon>Pleosporales</taxon>
        <taxon>Pleosporineae</taxon>
        <taxon>Pleosporaceae</taxon>
        <taxon>Pyrenophora</taxon>
    </lineage>
</organism>
<evidence type="ECO:0000313" key="2">
    <source>
        <dbReference type="EMBL" id="EDU42444.1"/>
    </source>
</evidence>
<sequence>MKYSGLYFISNPSTNIDASLSIVNTLIQSIESSFQSATRQAPWSLSYRAFRDTIPPGYQHPTGADGKPKPYAHSYQHLLHLSNLDSNRTYIYAQPATQPETVVSIPLRQQDAYGSIGELRATREGPQSASVLSPGIVVCITTTVGAEDTDDGPDSGHASVGNETTMQVDGDDDEIDFEYAQTVIREFWSKIKDGRDLGRSEVREVMMAPVAPRKKAQERDAAVRRV</sequence>
<evidence type="ECO:0000256" key="1">
    <source>
        <dbReference type="SAM" id="MobiDB-lite"/>
    </source>
</evidence>
<proteinExistence type="predicted"/>